<evidence type="ECO:0000313" key="2">
    <source>
        <dbReference type="EMBL" id="BBO32003.1"/>
    </source>
</evidence>
<proteinExistence type="predicted"/>
<name>A0A5K7XCF9_9BACT</name>
<protein>
    <submittedName>
        <fullName evidence="2">Uncharacterized protein</fullName>
    </submittedName>
</protein>
<dbReference type="Proteomes" id="UP000326837">
    <property type="component" value="Chromosome"/>
</dbReference>
<sequence>MGGVSDPEDARRIHAALEWSAKSASETPPTDRPIRPSGSVRVTPAEQDLRDPSLAS</sequence>
<reference evidence="3" key="1">
    <citation type="submission" date="2019-10" db="EMBL/GenBank/DDBJ databases">
        <title>Lacipirellula parvula gen. nov., sp. nov., representing a lineage of planctomycetes widespread in freshwater anoxic habitats, and description of the family Lacipirellulaceae.</title>
        <authorList>
            <person name="Dedysh S.N."/>
            <person name="Kulichevskaya I.S."/>
            <person name="Beletsky A.V."/>
            <person name="Rakitin A.L."/>
            <person name="Mardanov A.V."/>
            <person name="Ivanova A.A."/>
            <person name="Saltykova V.X."/>
            <person name="Rijpstra W.I.C."/>
            <person name="Sinninghe Damste J.S."/>
            <person name="Ravin N.V."/>
        </authorList>
    </citation>
    <scope>NUCLEOTIDE SEQUENCE [LARGE SCALE GENOMIC DNA]</scope>
    <source>
        <strain evidence="3">PX69</strain>
    </source>
</reference>
<feature type="compositionally biased region" description="Basic and acidic residues" evidence="1">
    <location>
        <begin position="47"/>
        <end position="56"/>
    </location>
</feature>
<evidence type="ECO:0000313" key="3">
    <source>
        <dbReference type="Proteomes" id="UP000326837"/>
    </source>
</evidence>
<evidence type="ECO:0000256" key="1">
    <source>
        <dbReference type="SAM" id="MobiDB-lite"/>
    </source>
</evidence>
<dbReference type="AlphaFoldDB" id="A0A5K7XCF9"/>
<gene>
    <name evidence="2" type="ORF">PLANPX_1615</name>
</gene>
<dbReference type="EMBL" id="AP021861">
    <property type="protein sequence ID" value="BBO32003.1"/>
    <property type="molecule type" value="Genomic_DNA"/>
</dbReference>
<organism evidence="2 3">
    <name type="scientific">Lacipirellula parvula</name>
    <dbReference type="NCBI Taxonomy" id="2650471"/>
    <lineage>
        <taxon>Bacteria</taxon>
        <taxon>Pseudomonadati</taxon>
        <taxon>Planctomycetota</taxon>
        <taxon>Planctomycetia</taxon>
        <taxon>Pirellulales</taxon>
        <taxon>Lacipirellulaceae</taxon>
        <taxon>Lacipirellula</taxon>
    </lineage>
</organism>
<keyword evidence="3" id="KW-1185">Reference proteome</keyword>
<dbReference type="KEGG" id="lpav:PLANPX_1615"/>
<feature type="region of interest" description="Disordered" evidence="1">
    <location>
        <begin position="18"/>
        <end position="56"/>
    </location>
</feature>
<accession>A0A5K7XCF9</accession>